<comment type="subcellular location">
    <subcellularLocation>
        <location evidence="1">Membrane</location>
        <topology evidence="1">Multi-pass membrane protein</topology>
    </subcellularLocation>
</comment>
<feature type="transmembrane region" description="Helical" evidence="6">
    <location>
        <begin position="81"/>
        <end position="101"/>
    </location>
</feature>
<keyword evidence="8" id="KW-1185">Reference proteome</keyword>
<feature type="transmembrane region" description="Helical" evidence="6">
    <location>
        <begin position="336"/>
        <end position="355"/>
    </location>
</feature>
<sequence length="586" mass="63053">MATAVRRVKTAFSSKEEFKKALLAPDAPAEGAAYFNEDLLPTPPERRTWTALHFFSYYLTQTFSSGSYNLGATLVSIGLQWHHGMIAAAIGSLILSAIVVLNSRGATRYHVGFPVFARASAGVGGAKLFVVVRASVAIIYFATQTFYGGMITAVCLRAIFGAAWDRIPNTLPASAGISSKNLLAFFVYWIVQFPVMFLHPTLLRHLFVVKAVYTTVALFGVLGWAVHANGGSIGSFSYDKQIVLSGSALVWPMIQAINSVMGALCPILINQPDVARYAISFSQATWSQSTGILVSKLIVMFVSCATTSATTGILGKSYWNVWDLYDAILSEFWSPGARAGIFFAAFGMVLATIATNAGSNSLPVGADGSGLLPRYLTIVRGQVLCAVLAPLCVPWKIISSASTFLTFLGSYTVFLMPICGVMVVDYWTLHRGNLHVPSLYTKAAGSPYAYTNGWNLRAVAAWVAGVAFTVHGIAGSLDPGAVNQASKDMYKLGFLLSFFIGAGVFWVLSLIWPVPMYPADHTTADYDGDSKSFEYMAQSEGFFAGENVDRIRGVLVGDYGIVDYGDALPARGYEASSKEKDQSIVV</sequence>
<dbReference type="RefSeq" id="XP_066673925.1">
    <property type="nucleotide sequence ID" value="XM_066806629.1"/>
</dbReference>
<dbReference type="Gene3D" id="1.10.4160.10">
    <property type="entry name" value="Hydantoin permease"/>
    <property type="match status" value="1"/>
</dbReference>
<evidence type="ECO:0000256" key="1">
    <source>
        <dbReference type="ARBA" id="ARBA00004141"/>
    </source>
</evidence>
<accession>A0ABR1X998</accession>
<evidence type="ECO:0000256" key="3">
    <source>
        <dbReference type="ARBA" id="ARBA00022692"/>
    </source>
</evidence>
<dbReference type="Pfam" id="PF02133">
    <property type="entry name" value="Transp_cyt_pur"/>
    <property type="match status" value="1"/>
</dbReference>
<gene>
    <name evidence="7" type="ORF">PG997_002314</name>
</gene>
<keyword evidence="3 6" id="KW-0812">Transmembrane</keyword>
<dbReference type="InterPro" id="IPR045225">
    <property type="entry name" value="Uracil/uridine/allantoin_perm"/>
</dbReference>
<feature type="transmembrane region" description="Helical" evidence="6">
    <location>
        <begin position="375"/>
        <end position="393"/>
    </location>
</feature>
<evidence type="ECO:0000256" key="5">
    <source>
        <dbReference type="ARBA" id="ARBA00023136"/>
    </source>
</evidence>
<evidence type="ECO:0000256" key="6">
    <source>
        <dbReference type="SAM" id="Phobius"/>
    </source>
</evidence>
<reference evidence="7 8" key="1">
    <citation type="submission" date="2023-01" db="EMBL/GenBank/DDBJ databases">
        <title>Analysis of 21 Apiospora genomes using comparative genomics revels a genus with tremendous synthesis potential of carbohydrate active enzymes and secondary metabolites.</title>
        <authorList>
            <person name="Sorensen T."/>
        </authorList>
    </citation>
    <scope>NUCLEOTIDE SEQUENCE [LARGE SCALE GENOMIC DNA]</scope>
    <source>
        <strain evidence="7 8">CBS 114990</strain>
    </source>
</reference>
<organism evidence="7 8">
    <name type="scientific">Apiospora hydei</name>
    <dbReference type="NCBI Taxonomy" id="1337664"/>
    <lineage>
        <taxon>Eukaryota</taxon>
        <taxon>Fungi</taxon>
        <taxon>Dikarya</taxon>
        <taxon>Ascomycota</taxon>
        <taxon>Pezizomycotina</taxon>
        <taxon>Sordariomycetes</taxon>
        <taxon>Xylariomycetidae</taxon>
        <taxon>Amphisphaeriales</taxon>
        <taxon>Apiosporaceae</taxon>
        <taxon>Apiospora</taxon>
    </lineage>
</organism>
<feature type="transmembrane region" description="Helical" evidence="6">
    <location>
        <begin position="405"/>
        <end position="429"/>
    </location>
</feature>
<feature type="transmembrane region" description="Helical" evidence="6">
    <location>
        <begin position="242"/>
        <end position="269"/>
    </location>
</feature>
<feature type="transmembrane region" description="Helical" evidence="6">
    <location>
        <begin position="138"/>
        <end position="160"/>
    </location>
</feature>
<dbReference type="EMBL" id="JAQQWN010000003">
    <property type="protein sequence ID" value="KAK8091953.1"/>
    <property type="molecule type" value="Genomic_DNA"/>
</dbReference>
<feature type="transmembrane region" description="Helical" evidence="6">
    <location>
        <begin position="459"/>
        <end position="477"/>
    </location>
</feature>
<dbReference type="InterPro" id="IPR001248">
    <property type="entry name" value="Pur-cyt_permease"/>
</dbReference>
<evidence type="ECO:0000256" key="4">
    <source>
        <dbReference type="ARBA" id="ARBA00022989"/>
    </source>
</evidence>
<feature type="transmembrane region" description="Helical" evidence="6">
    <location>
        <begin position="211"/>
        <end position="230"/>
    </location>
</feature>
<feature type="transmembrane region" description="Helical" evidence="6">
    <location>
        <begin position="489"/>
        <end position="512"/>
    </location>
</feature>
<comment type="similarity">
    <text evidence="2">Belongs to the purine-cytosine permease (2.A.39) family.</text>
</comment>
<dbReference type="PANTHER" id="PTHR30618">
    <property type="entry name" value="NCS1 FAMILY PURINE/PYRIMIDINE TRANSPORTER"/>
    <property type="match status" value="1"/>
</dbReference>
<evidence type="ECO:0000313" key="8">
    <source>
        <dbReference type="Proteomes" id="UP001433268"/>
    </source>
</evidence>
<feature type="transmembrane region" description="Helical" evidence="6">
    <location>
        <begin position="289"/>
        <end position="315"/>
    </location>
</feature>
<dbReference type="Proteomes" id="UP001433268">
    <property type="component" value="Unassembled WGS sequence"/>
</dbReference>
<dbReference type="PANTHER" id="PTHR30618:SF0">
    <property type="entry name" value="PURINE-URACIL PERMEASE NCS1"/>
    <property type="match status" value="1"/>
</dbReference>
<protein>
    <submittedName>
        <fullName evidence="7">Permease for cytosine/purines- uracil-thiamine-allantoin-domain-containing protein</fullName>
    </submittedName>
</protein>
<comment type="caution">
    <text evidence="7">The sequence shown here is derived from an EMBL/GenBank/DDBJ whole genome shotgun (WGS) entry which is preliminary data.</text>
</comment>
<keyword evidence="5 6" id="KW-0472">Membrane</keyword>
<dbReference type="GeneID" id="92039689"/>
<keyword evidence="4 6" id="KW-1133">Transmembrane helix</keyword>
<evidence type="ECO:0000313" key="7">
    <source>
        <dbReference type="EMBL" id="KAK8091953.1"/>
    </source>
</evidence>
<feature type="transmembrane region" description="Helical" evidence="6">
    <location>
        <begin position="181"/>
        <end position="199"/>
    </location>
</feature>
<proteinExistence type="inferred from homology"/>
<name>A0ABR1X998_9PEZI</name>
<dbReference type="CDD" id="cd11482">
    <property type="entry name" value="SLC-NCS1sbd_NRT1-like"/>
    <property type="match status" value="1"/>
</dbReference>
<evidence type="ECO:0000256" key="2">
    <source>
        <dbReference type="ARBA" id="ARBA00008974"/>
    </source>
</evidence>